<dbReference type="EMBL" id="CP007141">
    <property type="protein sequence ID" value="AJC74042.1"/>
    <property type="molecule type" value="Genomic_DNA"/>
</dbReference>
<dbReference type="AlphaFoldDB" id="A0A0X1KRY6"/>
<keyword evidence="2" id="KW-1185">Reference proteome</keyword>
<dbReference type="PANTHER" id="PTHR36155:SF1">
    <property type="entry name" value="BLL5354 PROTEIN"/>
    <property type="match status" value="1"/>
</dbReference>
<dbReference type="STRING" id="1123384.AJ81_07385"/>
<dbReference type="PANTHER" id="PTHR36155">
    <property type="entry name" value="BLL5354 PROTEIN"/>
    <property type="match status" value="1"/>
</dbReference>
<proteinExistence type="predicted"/>
<dbReference type="PaxDb" id="1123384-AJ81_07385"/>
<evidence type="ECO:0000313" key="1">
    <source>
        <dbReference type="EMBL" id="AJC74042.1"/>
    </source>
</evidence>
<evidence type="ECO:0000313" key="2">
    <source>
        <dbReference type="Proteomes" id="UP000077469"/>
    </source>
</evidence>
<organism evidence="1 2">
    <name type="scientific">Pseudothermotoga hypogea DSM 11164 = NBRC 106472</name>
    <dbReference type="NCBI Taxonomy" id="1123384"/>
    <lineage>
        <taxon>Bacteria</taxon>
        <taxon>Thermotogati</taxon>
        <taxon>Thermotogota</taxon>
        <taxon>Thermotogae</taxon>
        <taxon>Thermotogales</taxon>
        <taxon>Thermotogaceae</taxon>
        <taxon>Pseudothermotoga</taxon>
    </lineage>
</organism>
<dbReference type="Pfam" id="PF04008">
    <property type="entry name" value="Adenosine_kin"/>
    <property type="match status" value="1"/>
</dbReference>
<protein>
    <submittedName>
        <fullName evidence="1">Adenosine monophosphate-protein transferase</fullName>
    </submittedName>
</protein>
<accession>A0A0X1KRY6</accession>
<dbReference type="InterPro" id="IPR007153">
    <property type="entry name" value="Adenosine_kinase"/>
</dbReference>
<dbReference type="InterPro" id="IPR036902">
    <property type="entry name" value="Ta1353-like_sf"/>
</dbReference>
<dbReference type="GO" id="GO:0016740">
    <property type="term" value="F:transferase activity"/>
    <property type="evidence" value="ECO:0007669"/>
    <property type="project" value="UniProtKB-KW"/>
</dbReference>
<dbReference type="KEGG" id="phy:AJ81_07385"/>
<reference evidence="1 2" key="1">
    <citation type="submission" date="2014-01" db="EMBL/GenBank/DDBJ databases">
        <title>Genome sequencing of Thermotog hypogea.</title>
        <authorList>
            <person name="Zhang X."/>
            <person name="Alvare G."/>
            <person name="Fristensky B."/>
            <person name="Chen L."/>
            <person name="Suen T."/>
            <person name="Chen Q."/>
            <person name="Ma K."/>
        </authorList>
    </citation>
    <scope>NUCLEOTIDE SEQUENCE [LARGE SCALE GENOMIC DNA]</scope>
    <source>
        <strain evidence="1 2">DSM 11164</strain>
    </source>
</reference>
<gene>
    <name evidence="1" type="ORF">AJ81_07385</name>
</gene>
<dbReference type="PATRIC" id="fig|1123384.7.peg.1481"/>
<sequence length="161" mass="18074">MNIEVVQLNIPEGTNVILGHSHFIKTVEDLYEVVVTTNPNMKFGLAFNEASGPCLVRYEGNDQELIDVAIDNARRIGAGHLFVLLIRNGYPINILNQIKNVQEVCRIFAATANPLQVLVVQTDQGRSVIGVVDGFAVKGVESDKDREWRHNFLRQITKYKK</sequence>
<dbReference type="SUPFAM" id="SSF103165">
    <property type="entry name" value="Ta1353-like"/>
    <property type="match status" value="1"/>
</dbReference>
<dbReference type="RefSeq" id="WP_031504286.1">
    <property type="nucleotide sequence ID" value="NC_022795.1"/>
</dbReference>
<dbReference type="Gene3D" id="3.40.1520.10">
    <property type="entry name" value="Ta1353-like"/>
    <property type="match status" value="1"/>
</dbReference>
<dbReference type="OrthoDB" id="9785212at2"/>
<name>A0A0X1KRY6_9THEM</name>
<dbReference type="Proteomes" id="UP000077469">
    <property type="component" value="Chromosome"/>
</dbReference>
<keyword evidence="1" id="KW-0808">Transferase</keyword>